<evidence type="ECO:0000256" key="1">
    <source>
        <dbReference type="SAM" id="MobiDB-lite"/>
    </source>
</evidence>
<feature type="region of interest" description="Disordered" evidence="1">
    <location>
        <begin position="237"/>
        <end position="277"/>
    </location>
</feature>
<sequence length="277" mass="31574">MKCTCHRESPYHENQLWSLQNALIYGFDVFIDKTTRMAHWPRGLTYSHSSLSHAQRIRMTHYAKNDVMAVSYLVRPIIENWSLAKIKETNIEAMLVALQPTLPPPLRQPSTKRKVKNINVQNLAKIFETTDSDIETIPSDDEIYLNQLTSRIQDNTQQEDHRSTEGLSRNGTGVADENAEFKLATAVTNDKIDDDLEEPTNEDLVDISDDELVDTDYTTYACRETQGTVDMFQLVPASAEQQQPQQSRKKPTQSTTQPEEKKIPIQTPGTNTFLLSF</sequence>
<reference evidence="2" key="1">
    <citation type="submission" date="2021-02" db="EMBL/GenBank/DDBJ databases">
        <authorList>
            <person name="Nowell W R."/>
        </authorList>
    </citation>
    <scope>NUCLEOTIDE SEQUENCE</scope>
</reference>
<dbReference type="OrthoDB" id="9995139at2759"/>
<feature type="region of interest" description="Disordered" evidence="1">
    <location>
        <begin position="152"/>
        <end position="177"/>
    </location>
</feature>
<comment type="caution">
    <text evidence="2">The sequence shown here is derived from an EMBL/GenBank/DDBJ whole genome shotgun (WGS) entry which is preliminary data.</text>
</comment>
<dbReference type="Proteomes" id="UP000663828">
    <property type="component" value="Unassembled WGS sequence"/>
</dbReference>
<dbReference type="AlphaFoldDB" id="A0A815MK63"/>
<keyword evidence="4" id="KW-1185">Reference proteome</keyword>
<organism evidence="2 5">
    <name type="scientific">Adineta ricciae</name>
    <name type="common">Rotifer</name>
    <dbReference type="NCBI Taxonomy" id="249248"/>
    <lineage>
        <taxon>Eukaryota</taxon>
        <taxon>Metazoa</taxon>
        <taxon>Spiralia</taxon>
        <taxon>Gnathifera</taxon>
        <taxon>Rotifera</taxon>
        <taxon>Eurotatoria</taxon>
        <taxon>Bdelloidea</taxon>
        <taxon>Adinetida</taxon>
        <taxon>Adinetidae</taxon>
        <taxon>Adineta</taxon>
    </lineage>
</organism>
<dbReference type="Proteomes" id="UP000663852">
    <property type="component" value="Unassembled WGS sequence"/>
</dbReference>
<dbReference type="EMBL" id="CAJNOJ010000378">
    <property type="protein sequence ID" value="CAF1424399.1"/>
    <property type="molecule type" value="Genomic_DNA"/>
</dbReference>
<accession>A0A815MK63</accession>
<name>A0A815MK63_ADIRI</name>
<evidence type="ECO:0000313" key="2">
    <source>
        <dbReference type="EMBL" id="CAF1424399.1"/>
    </source>
</evidence>
<gene>
    <name evidence="2" type="ORF">EDS130_LOCUS37744</name>
    <name evidence="3" type="ORF">XAT740_LOCUS47326</name>
</gene>
<protein>
    <submittedName>
        <fullName evidence="2">Uncharacterized protein</fullName>
    </submittedName>
</protein>
<evidence type="ECO:0000313" key="3">
    <source>
        <dbReference type="EMBL" id="CAF1597832.1"/>
    </source>
</evidence>
<proteinExistence type="predicted"/>
<evidence type="ECO:0000313" key="4">
    <source>
        <dbReference type="Proteomes" id="UP000663828"/>
    </source>
</evidence>
<evidence type="ECO:0000313" key="5">
    <source>
        <dbReference type="Proteomes" id="UP000663852"/>
    </source>
</evidence>
<feature type="compositionally biased region" description="Polar residues" evidence="1">
    <location>
        <begin position="267"/>
        <end position="277"/>
    </location>
</feature>
<dbReference type="EMBL" id="CAJNOR010006541">
    <property type="protein sequence ID" value="CAF1597832.1"/>
    <property type="molecule type" value="Genomic_DNA"/>
</dbReference>